<name>A0A850PPU6_9MYCO</name>
<evidence type="ECO:0000313" key="2">
    <source>
        <dbReference type="Proteomes" id="UP000570517"/>
    </source>
</evidence>
<sequence>MADQSAAIEAAHPPEVLLRVLNPILRRALRTPLGGPLAEFMLVDFTGRKSGRRFSVPVSAHHLDGDLYAVLEAQWKYNFRDGADAEVYHRGKKSVMRGELITDAPVVVDIVHRVAQGYGAKKAQRSMGMTFRDDRVPAVDEWEEAVPRLKIAAIKLTPKA</sequence>
<protein>
    <submittedName>
        <fullName evidence="1">Uncharacterized protein</fullName>
    </submittedName>
</protein>
<evidence type="ECO:0000313" key="1">
    <source>
        <dbReference type="EMBL" id="NVN50727.1"/>
    </source>
</evidence>
<dbReference type="AlphaFoldDB" id="A0A850PPU6"/>
<dbReference type="EMBL" id="JABFYL010000026">
    <property type="protein sequence ID" value="NVN50727.1"/>
    <property type="molecule type" value="Genomic_DNA"/>
</dbReference>
<dbReference type="Proteomes" id="UP000570517">
    <property type="component" value="Unassembled WGS sequence"/>
</dbReference>
<gene>
    <name evidence="1" type="ORF">HLY00_2452</name>
</gene>
<proteinExistence type="predicted"/>
<dbReference type="InterPro" id="IPR016791">
    <property type="entry name" value="Polyketide_synth_GrhN/RubW_prd"/>
</dbReference>
<dbReference type="PIRSF" id="PIRSF021513">
    <property type="entry name" value="GrhN_RubW_prd"/>
    <property type="match status" value="1"/>
</dbReference>
<reference evidence="1 2" key="1">
    <citation type="submission" date="2020-05" db="EMBL/GenBank/DDBJ databases">
        <title>Draft genome sequence of Mycobacterium hippocampi DL, isolated from European seabass, Dicentrarchus labrax, reared in fish farms.</title>
        <authorList>
            <person name="Stathopoulou P."/>
            <person name="Asimakis E."/>
            <person name="Tzokas K."/>
            <person name="Batargias C."/>
            <person name="Tsiamis G."/>
        </authorList>
    </citation>
    <scope>NUCLEOTIDE SEQUENCE [LARGE SCALE GENOMIC DNA]</scope>
    <source>
        <strain evidence="1 2">DL</strain>
    </source>
</reference>
<keyword evidence="2" id="KW-1185">Reference proteome</keyword>
<comment type="caution">
    <text evidence="1">The sequence shown here is derived from an EMBL/GenBank/DDBJ whole genome shotgun (WGS) entry which is preliminary data.</text>
</comment>
<dbReference type="RefSeq" id="WP_178359072.1">
    <property type="nucleotide sequence ID" value="NZ_JABFYL010000026.1"/>
</dbReference>
<dbReference type="InterPro" id="IPR012349">
    <property type="entry name" value="Split_barrel_FMN-bd"/>
</dbReference>
<organism evidence="1 2">
    <name type="scientific">Mycolicibacterium hippocampi</name>
    <dbReference type="NCBI Taxonomy" id="659824"/>
    <lineage>
        <taxon>Bacteria</taxon>
        <taxon>Bacillati</taxon>
        <taxon>Actinomycetota</taxon>
        <taxon>Actinomycetes</taxon>
        <taxon>Mycobacteriales</taxon>
        <taxon>Mycobacteriaceae</taxon>
        <taxon>Mycolicibacterium</taxon>
    </lineage>
</organism>
<dbReference type="Gene3D" id="2.30.110.10">
    <property type="entry name" value="Electron Transport, Fmn-binding Protein, Chain A"/>
    <property type="match status" value="1"/>
</dbReference>
<accession>A0A850PPU6</accession>